<protein>
    <recommendedName>
        <fullName evidence="2">Ribosome-binding factor A</fullName>
    </recommendedName>
</protein>
<dbReference type="RefSeq" id="WP_109360075.1">
    <property type="nucleotide sequence ID" value="NZ_QFRJ01000010.1"/>
</dbReference>
<comment type="subunit">
    <text evidence="2">Monomer. Binds 30S ribosomal subunits, but not 50S ribosomal subunits or 70S ribosomes.</text>
</comment>
<evidence type="ECO:0000313" key="3">
    <source>
        <dbReference type="EMBL" id="PWH84882.1"/>
    </source>
</evidence>
<reference evidence="3 4" key="2">
    <citation type="submission" date="2018-05" db="EMBL/GenBank/DDBJ databases">
        <authorList>
            <person name="Lanie J.A."/>
            <person name="Ng W.-L."/>
            <person name="Kazmierczak K.M."/>
            <person name="Andrzejewski T.M."/>
            <person name="Davidsen T.M."/>
            <person name="Wayne K.J."/>
            <person name="Tettelin H."/>
            <person name="Glass J.I."/>
            <person name="Rusch D."/>
            <person name="Podicherti R."/>
            <person name="Tsui H.-C.T."/>
            <person name="Winkler M.E."/>
        </authorList>
    </citation>
    <scope>NUCLEOTIDE SEQUENCE [LARGE SCALE GENOMIC DNA]</scope>
    <source>
        <strain evidence="3 4">C305</strain>
    </source>
</reference>
<evidence type="ECO:0000256" key="2">
    <source>
        <dbReference type="HAMAP-Rule" id="MF_00003"/>
    </source>
</evidence>
<reference evidence="3 4" key="1">
    <citation type="submission" date="2018-05" db="EMBL/GenBank/DDBJ databases">
        <title>Brumimicrobium oceani sp. nov., isolated from coastal sediment.</title>
        <authorList>
            <person name="Kou Y."/>
        </authorList>
    </citation>
    <scope>NUCLEOTIDE SEQUENCE [LARGE SCALE GENOMIC DNA]</scope>
    <source>
        <strain evidence="3 4">C305</strain>
    </source>
</reference>
<dbReference type="EMBL" id="QFRJ01000010">
    <property type="protein sequence ID" value="PWH84882.1"/>
    <property type="molecule type" value="Genomic_DNA"/>
</dbReference>
<proteinExistence type="inferred from homology"/>
<keyword evidence="4" id="KW-1185">Reference proteome</keyword>
<dbReference type="GO" id="GO:0030490">
    <property type="term" value="P:maturation of SSU-rRNA"/>
    <property type="evidence" value="ECO:0007669"/>
    <property type="project" value="UniProtKB-UniRule"/>
</dbReference>
<name>A0A2U2XAS2_9FLAO</name>
<sequence>MGSIRQNKIEKVIQEEVSKVFQQNARELCLGAMVTATVVRVTPDLSMARVYLSIFAGPPKEEVLQNIQINKGKIRGDVGRRLKDMRHIPDLEFFIDDSLDYAEKIDELLKK</sequence>
<dbReference type="NCBIfam" id="TIGR00082">
    <property type="entry name" value="rbfA"/>
    <property type="match status" value="1"/>
</dbReference>
<dbReference type="GO" id="GO:0043024">
    <property type="term" value="F:ribosomal small subunit binding"/>
    <property type="evidence" value="ECO:0007669"/>
    <property type="project" value="TreeGrafter"/>
</dbReference>
<accession>A0A2U2XAS2</accession>
<keyword evidence="1 2" id="KW-0690">Ribosome biogenesis</keyword>
<dbReference type="Pfam" id="PF02033">
    <property type="entry name" value="RBFA"/>
    <property type="match status" value="1"/>
</dbReference>
<dbReference type="SUPFAM" id="SSF89919">
    <property type="entry name" value="Ribosome-binding factor A, RbfA"/>
    <property type="match status" value="1"/>
</dbReference>
<dbReference type="PANTHER" id="PTHR33515">
    <property type="entry name" value="RIBOSOME-BINDING FACTOR A, CHLOROPLASTIC-RELATED"/>
    <property type="match status" value="1"/>
</dbReference>
<dbReference type="OrthoDB" id="9811910at2"/>
<dbReference type="PANTHER" id="PTHR33515:SF1">
    <property type="entry name" value="RIBOSOME-BINDING FACTOR A, CHLOROPLASTIC-RELATED"/>
    <property type="match status" value="1"/>
</dbReference>
<comment type="subcellular location">
    <subcellularLocation>
        <location evidence="2">Cytoplasm</location>
    </subcellularLocation>
</comment>
<comment type="caution">
    <text evidence="3">The sequence shown here is derived from an EMBL/GenBank/DDBJ whole genome shotgun (WGS) entry which is preliminary data.</text>
</comment>
<dbReference type="InterPro" id="IPR015946">
    <property type="entry name" value="KH_dom-like_a/b"/>
</dbReference>
<comment type="function">
    <text evidence="2">One of several proteins that assist in the late maturation steps of the functional core of the 30S ribosomal subunit. Associates with free 30S ribosomal subunits (but not with 30S subunits that are part of 70S ribosomes or polysomes). Required for efficient processing of 16S rRNA. May interact with the 5'-terminal helix region of 16S rRNA.</text>
</comment>
<evidence type="ECO:0000313" key="4">
    <source>
        <dbReference type="Proteomes" id="UP000245370"/>
    </source>
</evidence>
<dbReference type="AlphaFoldDB" id="A0A2U2XAS2"/>
<dbReference type="InterPro" id="IPR020053">
    <property type="entry name" value="Ribosome-bd_factorA_CS"/>
</dbReference>
<dbReference type="GO" id="GO:0005829">
    <property type="term" value="C:cytosol"/>
    <property type="evidence" value="ECO:0007669"/>
    <property type="project" value="TreeGrafter"/>
</dbReference>
<dbReference type="InterPro" id="IPR023799">
    <property type="entry name" value="RbfA_dom_sf"/>
</dbReference>
<evidence type="ECO:0000256" key="1">
    <source>
        <dbReference type="ARBA" id="ARBA00022517"/>
    </source>
</evidence>
<dbReference type="HAMAP" id="MF_00003">
    <property type="entry name" value="RbfA"/>
    <property type="match status" value="1"/>
</dbReference>
<comment type="similarity">
    <text evidence="2">Belongs to the RbfA family.</text>
</comment>
<dbReference type="PROSITE" id="PS01319">
    <property type="entry name" value="RBFA"/>
    <property type="match status" value="1"/>
</dbReference>
<gene>
    <name evidence="2 3" type="primary">rbfA</name>
    <name evidence="3" type="ORF">DIT68_12110</name>
</gene>
<organism evidence="3 4">
    <name type="scientific">Brumimicrobium oceani</name>
    <dbReference type="NCBI Taxonomy" id="2100725"/>
    <lineage>
        <taxon>Bacteria</taxon>
        <taxon>Pseudomonadati</taxon>
        <taxon>Bacteroidota</taxon>
        <taxon>Flavobacteriia</taxon>
        <taxon>Flavobacteriales</taxon>
        <taxon>Crocinitomicaceae</taxon>
        <taxon>Brumimicrobium</taxon>
    </lineage>
</organism>
<dbReference type="InterPro" id="IPR000238">
    <property type="entry name" value="RbfA"/>
</dbReference>
<dbReference type="Gene3D" id="3.30.300.20">
    <property type="match status" value="1"/>
</dbReference>
<keyword evidence="2" id="KW-0963">Cytoplasm</keyword>
<dbReference type="Proteomes" id="UP000245370">
    <property type="component" value="Unassembled WGS sequence"/>
</dbReference>